<sequence length="89" mass="9950">MPSLLAELLVPSFCHKLSFQELNPEFLVAVLLLRLYGCLLDSFQGLAVDDFTKCLPLEKVLLLMGKIRRCSQIKNIAITSNQFLALPVS</sequence>
<comment type="caution">
    <text evidence="1">The sequence shown here is derived from an EMBL/GenBank/DDBJ whole genome shotgun (WGS) entry which is preliminary data.</text>
</comment>
<dbReference type="EMBL" id="BMAO01015560">
    <property type="protein sequence ID" value="GFR02555.1"/>
    <property type="molecule type" value="Genomic_DNA"/>
</dbReference>
<dbReference type="Proteomes" id="UP000887116">
    <property type="component" value="Unassembled WGS sequence"/>
</dbReference>
<keyword evidence="2" id="KW-1185">Reference proteome</keyword>
<accession>A0A8X6GIC3</accession>
<evidence type="ECO:0000313" key="2">
    <source>
        <dbReference type="Proteomes" id="UP000887116"/>
    </source>
</evidence>
<gene>
    <name evidence="1" type="ORF">TNCT_490311</name>
</gene>
<protein>
    <submittedName>
        <fullName evidence="1">Uncharacterized protein</fullName>
    </submittedName>
</protein>
<dbReference type="AlphaFoldDB" id="A0A8X6GIC3"/>
<evidence type="ECO:0000313" key="1">
    <source>
        <dbReference type="EMBL" id="GFR02555.1"/>
    </source>
</evidence>
<organism evidence="1 2">
    <name type="scientific">Trichonephila clavata</name>
    <name type="common">Joro spider</name>
    <name type="synonym">Nephila clavata</name>
    <dbReference type="NCBI Taxonomy" id="2740835"/>
    <lineage>
        <taxon>Eukaryota</taxon>
        <taxon>Metazoa</taxon>
        <taxon>Ecdysozoa</taxon>
        <taxon>Arthropoda</taxon>
        <taxon>Chelicerata</taxon>
        <taxon>Arachnida</taxon>
        <taxon>Araneae</taxon>
        <taxon>Araneomorphae</taxon>
        <taxon>Entelegynae</taxon>
        <taxon>Araneoidea</taxon>
        <taxon>Nephilidae</taxon>
        <taxon>Trichonephila</taxon>
    </lineage>
</organism>
<reference evidence="1" key="1">
    <citation type="submission" date="2020-07" db="EMBL/GenBank/DDBJ databases">
        <title>Multicomponent nature underlies the extraordinary mechanical properties of spider dragline silk.</title>
        <authorList>
            <person name="Kono N."/>
            <person name="Nakamura H."/>
            <person name="Mori M."/>
            <person name="Yoshida Y."/>
            <person name="Ohtoshi R."/>
            <person name="Malay A.D."/>
            <person name="Moran D.A.P."/>
            <person name="Tomita M."/>
            <person name="Numata K."/>
            <person name="Arakawa K."/>
        </authorList>
    </citation>
    <scope>NUCLEOTIDE SEQUENCE</scope>
</reference>
<name>A0A8X6GIC3_TRICU</name>
<proteinExistence type="predicted"/>